<sequence>MSDDGEAAELIRRADLLGRGVSDTEIRSARRSGSIVAVRRGCFVDTRRFTDSTPEARHLLAARAALAAGGPGLTLSHESAALAWGMSLWQGPPPVVHLTVDRPTGGRVDAVRHLHTHPLADVDVVMRDGARVTSAARTVADLACALSFEAAVCVGDSALACTTASIDDITEAIRGCGRRRGVAGARRAAAFLDGRSESVGESRSRVYLDRHGLPAPELQIEIVIDGRTYRPDFLWEDQRVLGEFDGMVKYTRSGESANAVVIREKLREDALRAAGWIVVRWTWADLVDGRLAQRIRAALSA</sequence>
<protein>
    <recommendedName>
        <fullName evidence="3">Transcriptional regulator, AbiEi antitoxin, Type IV TA system</fullName>
    </recommendedName>
</protein>
<comment type="caution">
    <text evidence="1">The sequence shown here is derived from an EMBL/GenBank/DDBJ whole genome shotgun (WGS) entry which is preliminary data.</text>
</comment>
<gene>
    <name evidence="1" type="ORF">JOE42_003650</name>
</gene>
<evidence type="ECO:0000313" key="1">
    <source>
        <dbReference type="EMBL" id="MBM7416917.1"/>
    </source>
</evidence>
<reference evidence="1 2" key="1">
    <citation type="submission" date="2021-01" db="EMBL/GenBank/DDBJ databases">
        <title>Genomics of switchgrass bacterial isolates.</title>
        <authorList>
            <person name="Shade A."/>
        </authorList>
    </citation>
    <scope>NUCLEOTIDE SEQUENCE [LARGE SCALE GENOMIC DNA]</scope>
    <source>
        <strain evidence="1 2">PvP111</strain>
    </source>
</reference>
<proteinExistence type="predicted"/>
<dbReference type="RefSeq" id="WP_204869615.1">
    <property type="nucleotide sequence ID" value="NZ_JAFBBK010000001.1"/>
</dbReference>
<organism evidence="1 2">
    <name type="scientific">Rhodococcoides corynebacterioides</name>
    <dbReference type="NCBI Taxonomy" id="53972"/>
    <lineage>
        <taxon>Bacteria</taxon>
        <taxon>Bacillati</taxon>
        <taxon>Actinomycetota</taxon>
        <taxon>Actinomycetes</taxon>
        <taxon>Mycobacteriales</taxon>
        <taxon>Nocardiaceae</taxon>
        <taxon>Rhodococcoides</taxon>
    </lineage>
</organism>
<evidence type="ECO:0000313" key="2">
    <source>
        <dbReference type="Proteomes" id="UP000703038"/>
    </source>
</evidence>
<keyword evidence="2" id="KW-1185">Reference proteome</keyword>
<name>A0ABS2KYD3_9NOCA</name>
<dbReference type="Proteomes" id="UP000703038">
    <property type="component" value="Unassembled WGS sequence"/>
</dbReference>
<dbReference type="EMBL" id="JAFBBK010000001">
    <property type="protein sequence ID" value="MBM7416917.1"/>
    <property type="molecule type" value="Genomic_DNA"/>
</dbReference>
<accession>A0ABS2KYD3</accession>
<evidence type="ECO:0008006" key="3">
    <source>
        <dbReference type="Google" id="ProtNLM"/>
    </source>
</evidence>